<dbReference type="InterPro" id="IPR003018">
    <property type="entry name" value="GAF"/>
</dbReference>
<dbReference type="Pfam" id="PF01590">
    <property type="entry name" value="GAF"/>
    <property type="match status" value="1"/>
</dbReference>
<dbReference type="Gene3D" id="3.30.565.10">
    <property type="entry name" value="Histidine kinase-like ATPase, C-terminal domain"/>
    <property type="match status" value="1"/>
</dbReference>
<dbReference type="InterPro" id="IPR036097">
    <property type="entry name" value="HisK_dim/P_sf"/>
</dbReference>
<comment type="catalytic activity">
    <reaction evidence="1">
        <text>ATP + protein L-histidine = ADP + protein N-phospho-L-histidine.</text>
        <dbReference type="EC" id="2.7.13.3"/>
    </reaction>
</comment>
<dbReference type="SUPFAM" id="SSF55785">
    <property type="entry name" value="PYP-like sensor domain (PAS domain)"/>
    <property type="match status" value="4"/>
</dbReference>
<dbReference type="GO" id="GO:0000155">
    <property type="term" value="F:phosphorelay sensor kinase activity"/>
    <property type="evidence" value="ECO:0007669"/>
    <property type="project" value="InterPro"/>
</dbReference>
<dbReference type="PRINTS" id="PR00344">
    <property type="entry name" value="BCTRLSENSOR"/>
</dbReference>
<keyword evidence="7" id="KW-0067">ATP-binding</keyword>
<dbReference type="InterPro" id="IPR013656">
    <property type="entry name" value="PAS_4"/>
</dbReference>
<protein>
    <recommendedName>
        <fullName evidence="2">histidine kinase</fullName>
        <ecNumber evidence="2">2.7.13.3</ecNumber>
    </recommendedName>
</protein>
<evidence type="ECO:0000259" key="12">
    <source>
        <dbReference type="PROSITE" id="PS50113"/>
    </source>
</evidence>
<dbReference type="Pfam" id="PF00989">
    <property type="entry name" value="PAS"/>
    <property type="match status" value="1"/>
</dbReference>
<keyword evidence="8" id="KW-0902">Two-component regulatory system</keyword>
<gene>
    <name evidence="13" type="ORF">ENR64_03465</name>
</gene>
<feature type="domain" description="PAC" evidence="12">
    <location>
        <begin position="259"/>
        <end position="309"/>
    </location>
</feature>
<dbReference type="EMBL" id="DSRU01000046">
    <property type="protein sequence ID" value="HFM96820.1"/>
    <property type="molecule type" value="Genomic_DNA"/>
</dbReference>
<feature type="domain" description="PAC" evidence="12">
    <location>
        <begin position="508"/>
        <end position="564"/>
    </location>
</feature>
<dbReference type="SUPFAM" id="SSF55781">
    <property type="entry name" value="GAF domain-like"/>
    <property type="match status" value="1"/>
</dbReference>
<dbReference type="InterPro" id="IPR035965">
    <property type="entry name" value="PAS-like_dom_sf"/>
</dbReference>
<dbReference type="InterPro" id="IPR001610">
    <property type="entry name" value="PAC"/>
</dbReference>
<dbReference type="SMART" id="SM00091">
    <property type="entry name" value="PAS"/>
    <property type="match status" value="4"/>
</dbReference>
<dbReference type="PROSITE" id="PS50113">
    <property type="entry name" value="PAC"/>
    <property type="match status" value="4"/>
</dbReference>
<dbReference type="PROSITE" id="PS50109">
    <property type="entry name" value="HIS_KIN"/>
    <property type="match status" value="1"/>
</dbReference>
<accession>A0A7C3PFQ2</accession>
<dbReference type="PROSITE" id="PS50112">
    <property type="entry name" value="PAS"/>
    <property type="match status" value="1"/>
</dbReference>
<dbReference type="Gene3D" id="3.30.450.40">
    <property type="match status" value="1"/>
</dbReference>
<keyword evidence="3" id="KW-0597">Phosphoprotein</keyword>
<evidence type="ECO:0000256" key="3">
    <source>
        <dbReference type="ARBA" id="ARBA00022553"/>
    </source>
</evidence>
<comment type="caution">
    <text evidence="13">The sequence shown here is derived from an EMBL/GenBank/DDBJ whole genome shotgun (WGS) entry which is preliminary data.</text>
</comment>
<feature type="domain" description="PAS" evidence="11">
    <location>
        <begin position="310"/>
        <end position="380"/>
    </location>
</feature>
<dbReference type="CDD" id="cd00130">
    <property type="entry name" value="PAS"/>
    <property type="match status" value="3"/>
</dbReference>
<dbReference type="SUPFAM" id="SSF55874">
    <property type="entry name" value="ATPase domain of HSP90 chaperone/DNA topoisomerase II/histidine kinase"/>
    <property type="match status" value="1"/>
</dbReference>
<dbReference type="InterPro" id="IPR004358">
    <property type="entry name" value="Sig_transdc_His_kin-like_C"/>
</dbReference>
<evidence type="ECO:0000256" key="1">
    <source>
        <dbReference type="ARBA" id="ARBA00000085"/>
    </source>
</evidence>
<dbReference type="GO" id="GO:0006355">
    <property type="term" value="P:regulation of DNA-templated transcription"/>
    <property type="evidence" value="ECO:0007669"/>
    <property type="project" value="InterPro"/>
</dbReference>
<feature type="domain" description="Histidine kinase" evidence="10">
    <location>
        <begin position="777"/>
        <end position="1025"/>
    </location>
</feature>
<dbReference type="InterPro" id="IPR029016">
    <property type="entry name" value="GAF-like_dom_sf"/>
</dbReference>
<dbReference type="Pfam" id="PF13426">
    <property type="entry name" value="PAS_9"/>
    <property type="match status" value="1"/>
</dbReference>
<evidence type="ECO:0000256" key="8">
    <source>
        <dbReference type="ARBA" id="ARBA00023012"/>
    </source>
</evidence>
<dbReference type="Gene3D" id="3.30.450.20">
    <property type="entry name" value="PAS domain"/>
    <property type="match status" value="4"/>
</dbReference>
<dbReference type="SUPFAM" id="SSF47384">
    <property type="entry name" value="Homodimeric domain of signal transducing histidine kinase"/>
    <property type="match status" value="1"/>
</dbReference>
<name>A0A7C3PFQ2_9CYAN</name>
<dbReference type="PANTHER" id="PTHR43065">
    <property type="entry name" value="SENSOR HISTIDINE KINASE"/>
    <property type="match status" value="1"/>
</dbReference>
<feature type="domain" description="PAC" evidence="12">
    <location>
        <begin position="91"/>
        <end position="146"/>
    </location>
</feature>
<dbReference type="EC" id="2.7.13.3" evidence="2"/>
<dbReference type="AlphaFoldDB" id="A0A7C3PFQ2"/>
<dbReference type="PANTHER" id="PTHR43065:SF50">
    <property type="entry name" value="HISTIDINE KINASE"/>
    <property type="match status" value="1"/>
</dbReference>
<evidence type="ECO:0000256" key="5">
    <source>
        <dbReference type="ARBA" id="ARBA00022741"/>
    </source>
</evidence>
<dbReference type="SMART" id="SM00388">
    <property type="entry name" value="HisKA"/>
    <property type="match status" value="1"/>
</dbReference>
<reference evidence="13" key="1">
    <citation type="journal article" date="2020" name="mSystems">
        <title>Genome- and Community-Level Interaction Insights into Carbon Utilization and Element Cycling Functions of Hydrothermarchaeota in Hydrothermal Sediment.</title>
        <authorList>
            <person name="Zhou Z."/>
            <person name="Liu Y."/>
            <person name="Xu W."/>
            <person name="Pan J."/>
            <person name="Luo Z.H."/>
            <person name="Li M."/>
        </authorList>
    </citation>
    <scope>NUCLEOTIDE SEQUENCE [LARGE SCALE GENOMIC DNA]</scope>
    <source>
        <strain evidence="13">SpSt-418</strain>
    </source>
</reference>
<dbReference type="NCBIfam" id="TIGR00229">
    <property type="entry name" value="sensory_box"/>
    <property type="match status" value="4"/>
</dbReference>
<dbReference type="InterPro" id="IPR005467">
    <property type="entry name" value="His_kinase_dom"/>
</dbReference>
<dbReference type="Pfam" id="PF08448">
    <property type="entry name" value="PAS_4"/>
    <property type="match status" value="2"/>
</dbReference>
<organism evidence="13">
    <name type="scientific">Oscillatoriales cyanobacterium SpSt-418</name>
    <dbReference type="NCBI Taxonomy" id="2282169"/>
    <lineage>
        <taxon>Bacteria</taxon>
        <taxon>Bacillati</taxon>
        <taxon>Cyanobacteriota</taxon>
        <taxon>Cyanophyceae</taxon>
        <taxon>Oscillatoriophycideae</taxon>
        <taxon>Oscillatoriales</taxon>
    </lineage>
</organism>
<dbReference type="InterPro" id="IPR013767">
    <property type="entry name" value="PAS_fold"/>
</dbReference>
<dbReference type="Gene3D" id="1.10.287.130">
    <property type="match status" value="1"/>
</dbReference>
<proteinExistence type="predicted"/>
<dbReference type="SMART" id="SM00387">
    <property type="entry name" value="HATPase_c"/>
    <property type="match status" value="1"/>
</dbReference>
<dbReference type="InterPro" id="IPR000014">
    <property type="entry name" value="PAS"/>
</dbReference>
<dbReference type="InterPro" id="IPR000700">
    <property type="entry name" value="PAS-assoc_C"/>
</dbReference>
<sequence>MPARSWITMSTIPTWTHEEDRELIQLVLNNLSHLTYWKDSSGQFRGCNAAFAKAVGLSHSREIVGKSSADLAPLVGFDFLGDRDAIVLAQGTSENHTLQVEQNGAIAWLAIRKIPLCSDNGDRVSGLLCTIEDITAQKTVEQQLHHLNEALEDRVQSRTAELAEAIVRLETEMLEREQVETLLRTNESYHRHLFEMSPIGLALRTVNGTLIDVNPAYAAILGRTVPETLNLSTWDLTPADYAPFEQELIQNLYRVGYYGPYEKKYIHKDGSLVSVRLSSILVDREGEPYVWSIVEDISQRVEAEIALRQSQQRISLLVQQTPLAVIEWNTNWEIIDWNPAAERIFGYRRNEAIGQPASFLMPPEVRQAVDIVLEQTLGDRNNTHRINDNITADGRRIICEWYNTILHDEAGEVVGVASLVQDISDRRAAELKLHASQQLLRQVIDNIPQSTYWKNCHSVYLGCNHNFAKDAGLKSPSEIIGKTDFDLAWTREEAEWYRECDEQVMASNTPWLHVIEAQHRSDGQKVWLDTNRIPLRDAEGSVIGILGTYEDISERKKAEEALRDSEQQLREQAERERILNRLIRKINHTLDFDTILLTTLQELRRFLQIDHCIFAWYRNNVDRPYWEITAEACEADQTELRGRYPEEVIAELAERLFKQETIQISDIHESRDQDCQQLAQAIGFRATLIVPLQMPSDTVGVLAAINYNNPRDWRDREIKLVQTVMEQLAIALNQAELYNQARDKAQELETLLREYQRTQTQMVQSEKMSSLGQLVAGVAHEINNPVNFIYGNLNYASDYTRDLMDLIQLYQKHYPAPHAEIQTQADAVDLDFLLADLPKLLNSMRTGAERIQKIVLSLRNFSRMDEAEQKAVDIHEGIESTLMILQNRFKSSTTKTNITITQEFGQLPPVDCYAGQLNQVFMNLISNAIDALEEANIEEPEIRIQTNYLPDNWIQIRIADNGPGITPEQKNRLFDPFFTTKPIGKGTGLGLSISYQIVVEKHNGRLYCESQLGKGTEFIIEIPAE</sequence>
<dbReference type="SMART" id="SM00065">
    <property type="entry name" value="GAF"/>
    <property type="match status" value="1"/>
</dbReference>
<evidence type="ECO:0000256" key="9">
    <source>
        <dbReference type="SAM" id="Coils"/>
    </source>
</evidence>
<evidence type="ECO:0000256" key="2">
    <source>
        <dbReference type="ARBA" id="ARBA00012438"/>
    </source>
</evidence>
<dbReference type="InterPro" id="IPR003661">
    <property type="entry name" value="HisK_dim/P_dom"/>
</dbReference>
<dbReference type="InterPro" id="IPR036890">
    <property type="entry name" value="HATPase_C_sf"/>
</dbReference>
<evidence type="ECO:0000256" key="4">
    <source>
        <dbReference type="ARBA" id="ARBA00022679"/>
    </source>
</evidence>
<feature type="coiled-coil region" evidence="9">
    <location>
        <begin position="734"/>
        <end position="768"/>
    </location>
</feature>
<dbReference type="InterPro" id="IPR003594">
    <property type="entry name" value="HATPase_dom"/>
</dbReference>
<keyword evidence="9" id="KW-0175">Coiled coil</keyword>
<keyword evidence="5" id="KW-0547">Nucleotide-binding</keyword>
<keyword evidence="6" id="KW-0418">Kinase</keyword>
<evidence type="ECO:0000256" key="6">
    <source>
        <dbReference type="ARBA" id="ARBA00022777"/>
    </source>
</evidence>
<dbReference type="SMART" id="SM00086">
    <property type="entry name" value="PAC"/>
    <property type="match status" value="4"/>
</dbReference>
<feature type="domain" description="PAC" evidence="12">
    <location>
        <begin position="380"/>
        <end position="435"/>
    </location>
</feature>
<keyword evidence="4" id="KW-0808">Transferase</keyword>
<evidence type="ECO:0000256" key="7">
    <source>
        <dbReference type="ARBA" id="ARBA00022840"/>
    </source>
</evidence>
<evidence type="ECO:0000259" key="11">
    <source>
        <dbReference type="PROSITE" id="PS50112"/>
    </source>
</evidence>
<evidence type="ECO:0000259" key="10">
    <source>
        <dbReference type="PROSITE" id="PS50109"/>
    </source>
</evidence>
<evidence type="ECO:0000313" key="13">
    <source>
        <dbReference type="EMBL" id="HFM96820.1"/>
    </source>
</evidence>
<dbReference type="Pfam" id="PF02518">
    <property type="entry name" value="HATPase_c"/>
    <property type="match status" value="1"/>
</dbReference>
<dbReference type="CDD" id="cd00082">
    <property type="entry name" value="HisKA"/>
    <property type="match status" value="1"/>
</dbReference>
<dbReference type="GO" id="GO:0005524">
    <property type="term" value="F:ATP binding"/>
    <property type="evidence" value="ECO:0007669"/>
    <property type="project" value="UniProtKB-KW"/>
</dbReference>